<feature type="transmembrane region" description="Helical" evidence="1">
    <location>
        <begin position="45"/>
        <end position="64"/>
    </location>
</feature>
<dbReference type="Proteomes" id="UP001159363">
    <property type="component" value="Chromosome 4"/>
</dbReference>
<evidence type="ECO:0000313" key="2">
    <source>
        <dbReference type="EMBL" id="KAJ8883385.1"/>
    </source>
</evidence>
<name>A0ABQ9HGI3_9NEOP</name>
<organism evidence="2 3">
    <name type="scientific">Dryococelus australis</name>
    <dbReference type="NCBI Taxonomy" id="614101"/>
    <lineage>
        <taxon>Eukaryota</taxon>
        <taxon>Metazoa</taxon>
        <taxon>Ecdysozoa</taxon>
        <taxon>Arthropoda</taxon>
        <taxon>Hexapoda</taxon>
        <taxon>Insecta</taxon>
        <taxon>Pterygota</taxon>
        <taxon>Neoptera</taxon>
        <taxon>Polyneoptera</taxon>
        <taxon>Phasmatodea</taxon>
        <taxon>Verophasmatodea</taxon>
        <taxon>Anareolatae</taxon>
        <taxon>Phasmatidae</taxon>
        <taxon>Eurycanthinae</taxon>
        <taxon>Dryococelus</taxon>
    </lineage>
</organism>
<proteinExistence type="predicted"/>
<keyword evidence="3" id="KW-1185">Reference proteome</keyword>
<feature type="transmembrane region" description="Helical" evidence="1">
    <location>
        <begin position="20"/>
        <end position="39"/>
    </location>
</feature>
<keyword evidence="1" id="KW-0472">Membrane</keyword>
<comment type="caution">
    <text evidence="2">The sequence shown here is derived from an EMBL/GenBank/DDBJ whole genome shotgun (WGS) entry which is preliminary data.</text>
</comment>
<feature type="non-terminal residue" evidence="2">
    <location>
        <position position="70"/>
    </location>
</feature>
<sequence>MKGDDFGCKVISSPWTLFQLYCDGYMLVWTFMLVVSIVFRIRSGFIPLIWILFPVFGSLMRDVTFRYWKG</sequence>
<evidence type="ECO:0000256" key="1">
    <source>
        <dbReference type="SAM" id="Phobius"/>
    </source>
</evidence>
<evidence type="ECO:0000313" key="3">
    <source>
        <dbReference type="Proteomes" id="UP001159363"/>
    </source>
</evidence>
<reference evidence="2 3" key="1">
    <citation type="submission" date="2023-02" db="EMBL/GenBank/DDBJ databases">
        <title>LHISI_Scaffold_Assembly.</title>
        <authorList>
            <person name="Stuart O.P."/>
            <person name="Cleave R."/>
            <person name="Magrath M.J.L."/>
            <person name="Mikheyev A.S."/>
        </authorList>
    </citation>
    <scope>NUCLEOTIDE SEQUENCE [LARGE SCALE GENOMIC DNA]</scope>
    <source>
        <strain evidence="2">Daus_M_001</strain>
        <tissue evidence="2">Leg muscle</tissue>
    </source>
</reference>
<gene>
    <name evidence="2" type="ORF">PR048_015228</name>
</gene>
<keyword evidence="1" id="KW-0812">Transmembrane</keyword>
<dbReference type="EMBL" id="JARBHB010000005">
    <property type="protein sequence ID" value="KAJ8883385.1"/>
    <property type="molecule type" value="Genomic_DNA"/>
</dbReference>
<keyword evidence="1" id="KW-1133">Transmembrane helix</keyword>
<accession>A0ABQ9HGI3</accession>
<protein>
    <submittedName>
        <fullName evidence="2">Uncharacterized protein</fullName>
    </submittedName>
</protein>